<dbReference type="SUPFAM" id="SSF81653">
    <property type="entry name" value="Calcium ATPase, transduction domain A"/>
    <property type="match status" value="1"/>
</dbReference>
<evidence type="ECO:0000313" key="20">
    <source>
        <dbReference type="EMBL" id="HIU51265.1"/>
    </source>
</evidence>
<feature type="transmembrane region" description="Helical" evidence="18">
    <location>
        <begin position="99"/>
        <end position="117"/>
    </location>
</feature>
<proteinExistence type="inferred from homology"/>
<comment type="catalytic activity">
    <reaction evidence="17">
        <text>Mg(2+)(out) + ATP + H2O = Mg(2+)(in) + ADP + phosphate + H(+)</text>
        <dbReference type="Rhea" id="RHEA:10260"/>
        <dbReference type="ChEBI" id="CHEBI:15377"/>
        <dbReference type="ChEBI" id="CHEBI:15378"/>
        <dbReference type="ChEBI" id="CHEBI:18420"/>
        <dbReference type="ChEBI" id="CHEBI:30616"/>
        <dbReference type="ChEBI" id="CHEBI:43474"/>
        <dbReference type="ChEBI" id="CHEBI:456216"/>
        <dbReference type="EC" id="7.2.2.14"/>
    </reaction>
</comment>
<dbReference type="InterPro" id="IPR004014">
    <property type="entry name" value="ATPase_P-typ_cation-transptr_N"/>
</dbReference>
<dbReference type="SMART" id="SM00831">
    <property type="entry name" value="Cation_ATPase_N"/>
    <property type="match status" value="1"/>
</dbReference>
<dbReference type="InterPro" id="IPR023214">
    <property type="entry name" value="HAD_sf"/>
</dbReference>
<evidence type="ECO:0000256" key="4">
    <source>
        <dbReference type="ARBA" id="ARBA00012786"/>
    </source>
</evidence>
<comment type="subcellular location">
    <subcellularLocation>
        <location evidence="2">Cell inner membrane</location>
        <topology evidence="2">Multi-pass membrane protein</topology>
    </subcellularLocation>
</comment>
<dbReference type="EMBL" id="DVNH01000011">
    <property type="protein sequence ID" value="HIU51265.1"/>
    <property type="molecule type" value="Genomic_DNA"/>
</dbReference>
<evidence type="ECO:0000256" key="9">
    <source>
        <dbReference type="ARBA" id="ARBA00022692"/>
    </source>
</evidence>
<feature type="domain" description="Cation-transporting P-type ATPase N-terminal" evidence="19">
    <location>
        <begin position="17"/>
        <end position="90"/>
    </location>
</feature>
<comment type="caution">
    <text evidence="20">The sequence shown here is derived from an EMBL/GenBank/DDBJ whole genome shotgun (WGS) entry which is preliminary data.</text>
</comment>
<dbReference type="InterPro" id="IPR006068">
    <property type="entry name" value="ATPase_P-typ_cation-transptr_C"/>
</dbReference>
<organism evidence="20 21">
    <name type="scientific">Candidatus Merdicola faecigallinarum</name>
    <dbReference type="NCBI Taxonomy" id="2840862"/>
    <lineage>
        <taxon>Bacteria</taxon>
        <taxon>Bacillati</taxon>
        <taxon>Bacillota</taxon>
        <taxon>Clostridia</taxon>
        <taxon>Candidatus Merdicola</taxon>
    </lineage>
</organism>
<evidence type="ECO:0000256" key="10">
    <source>
        <dbReference type="ARBA" id="ARBA00022741"/>
    </source>
</evidence>
<evidence type="ECO:0000256" key="14">
    <source>
        <dbReference type="ARBA" id="ARBA00022989"/>
    </source>
</evidence>
<dbReference type="PROSITE" id="PS00154">
    <property type="entry name" value="ATPASE_E1_E2"/>
    <property type="match status" value="1"/>
</dbReference>
<evidence type="ECO:0000259" key="19">
    <source>
        <dbReference type="SMART" id="SM00831"/>
    </source>
</evidence>
<dbReference type="SUPFAM" id="SSF81665">
    <property type="entry name" value="Calcium ATPase, transmembrane domain M"/>
    <property type="match status" value="1"/>
</dbReference>
<dbReference type="GO" id="GO:0015444">
    <property type="term" value="F:P-type magnesium transporter activity"/>
    <property type="evidence" value="ECO:0007669"/>
    <property type="project" value="UniProtKB-EC"/>
</dbReference>
<feature type="transmembrane region" description="Helical" evidence="18">
    <location>
        <begin position="65"/>
        <end position="87"/>
    </location>
</feature>
<dbReference type="InterPro" id="IPR036412">
    <property type="entry name" value="HAD-like_sf"/>
</dbReference>
<dbReference type="SFLD" id="SFLDS00003">
    <property type="entry name" value="Haloacid_Dehalogenase"/>
    <property type="match status" value="1"/>
</dbReference>
<evidence type="ECO:0000256" key="6">
    <source>
        <dbReference type="ARBA" id="ARBA00022475"/>
    </source>
</evidence>
<reference evidence="20" key="1">
    <citation type="submission" date="2020-10" db="EMBL/GenBank/DDBJ databases">
        <authorList>
            <person name="Gilroy R."/>
        </authorList>
    </citation>
    <scope>NUCLEOTIDE SEQUENCE</scope>
    <source>
        <strain evidence="20">CHK195-15760</strain>
    </source>
</reference>
<evidence type="ECO:0000256" key="11">
    <source>
        <dbReference type="ARBA" id="ARBA00022840"/>
    </source>
</evidence>
<evidence type="ECO:0000256" key="1">
    <source>
        <dbReference type="ARBA" id="ARBA00003954"/>
    </source>
</evidence>
<evidence type="ECO:0000313" key="21">
    <source>
        <dbReference type="Proteomes" id="UP000824093"/>
    </source>
</evidence>
<protein>
    <recommendedName>
        <fullName evidence="5">Magnesium-transporting ATPase, P-type 1</fullName>
        <ecNumber evidence="4">7.2.2.14</ecNumber>
    </recommendedName>
    <alternativeName>
        <fullName evidence="16">Mg(2+) transport ATPase, P-type 1</fullName>
    </alternativeName>
</protein>
<dbReference type="InterPro" id="IPR023299">
    <property type="entry name" value="ATPase_P-typ_cyto_dom_N"/>
</dbReference>
<dbReference type="InterPro" id="IPR008250">
    <property type="entry name" value="ATPase_P-typ_transduc_dom_A_sf"/>
</dbReference>
<dbReference type="InterPro" id="IPR001757">
    <property type="entry name" value="P_typ_ATPase"/>
</dbReference>
<dbReference type="Pfam" id="PF00689">
    <property type="entry name" value="Cation_ATPase_C"/>
    <property type="match status" value="1"/>
</dbReference>
<dbReference type="InterPro" id="IPR059000">
    <property type="entry name" value="ATPase_P-type_domA"/>
</dbReference>
<sequence>MANPKKEDVDVKASYGEFCTLSKEDFLSEYQVDPNGLNSDTVLKNQHEYGPNEIRQAKPKKWYHYFLNSLLSPFNMILLGISLVLLYTDVILPETPSPANIIVILVLVLVSTLLDFFEEYRSNKAAEKLKEMVSTTTTVLRNGKQIKIPMKEITIGDVVVLSAGDMIPADLRIIESKDLYVGQSSITGESDSVRKLVNSELHSVGEIESITDLDTICFMGTNVISGSAKAVVIMVADDTYFGKVAHTLIQGKPKTDFQKGIESISKLLIRFMLILIPIIFILNAWKHNIVTSFTFSVAIAIVITPLLLPVILSSSLSKGAVRMSRKKTIVKRLDSIQSFGSMNVLCTDKTGTLTEDKIVLEKYLDIQGNEDIRILKHAFLNAYFQTGLKGNIDEAVIKRGLENNLGPLQDTYKKIDEIPFDFTRRRLSVVVSDGQKKQLITKGAVEEILSICTMVDYKGEVSPITNAIKDNIKRMTKELNKDGLRVVAVCQKNDIASISSFKVEDEKNMVLLGFIGFLDPPKESAKASIKRLNQAGIRVIVLTGDNAEVTQSICKKVGINTSRIILGSQIDKLSDAGLVRLTRKYNVFAKLSPIQKARVVRILKEDGNIVGYMGDGINDTPSLTNSEVGVSVDTAVDIAKETADVILLDKDLNVLLDGVLEGRRTFANLMKYIKLAVSFNFGEVLSVIIASVALPFLPETPIQLLVEGLLYDIGQLTLPFDHVDEEYLQKPRKFDMKGLKHFMLFMGPFSSCFDLIVFASLWFFLGIREAAVFQTVWFVYSIVSNLIGMHMIRTAKIPFVQSHAHKMVYFSSILLCIIGIIVPFTFFGRMIGLVAIPLSYLGIIFGVTFLYCVLSLFAKKIYIKKYGEWI</sequence>
<dbReference type="Pfam" id="PF13246">
    <property type="entry name" value="Cation_ATPase"/>
    <property type="match status" value="1"/>
</dbReference>
<feature type="transmembrane region" description="Helical" evidence="18">
    <location>
        <begin position="672"/>
        <end position="696"/>
    </location>
</feature>
<dbReference type="GO" id="GO:0005524">
    <property type="term" value="F:ATP binding"/>
    <property type="evidence" value="ECO:0007669"/>
    <property type="project" value="UniProtKB-KW"/>
</dbReference>
<keyword evidence="10" id="KW-0547">Nucleotide-binding</keyword>
<keyword evidence="12" id="KW-0460">Magnesium</keyword>
<keyword evidence="13" id="KW-1278">Translocase</keyword>
<dbReference type="Gene3D" id="1.20.1110.10">
    <property type="entry name" value="Calcium-transporting ATPase, transmembrane domain"/>
    <property type="match status" value="1"/>
</dbReference>
<dbReference type="PANTHER" id="PTHR42861">
    <property type="entry name" value="CALCIUM-TRANSPORTING ATPASE"/>
    <property type="match status" value="1"/>
</dbReference>
<dbReference type="NCBIfam" id="TIGR01524">
    <property type="entry name" value="ATPase-IIIB_Mg"/>
    <property type="match status" value="1"/>
</dbReference>
<keyword evidence="6" id="KW-1003">Cell membrane</keyword>
<name>A0A9D1LZV6_9FIRM</name>
<comment type="similarity">
    <text evidence="3">Belongs to the cation transport ATPase (P-type) (TC 3.A.3) family. Type IIIB subfamily.</text>
</comment>
<evidence type="ECO:0000256" key="18">
    <source>
        <dbReference type="SAM" id="Phobius"/>
    </source>
</evidence>
<dbReference type="GO" id="GO:0005886">
    <property type="term" value="C:plasma membrane"/>
    <property type="evidence" value="ECO:0007669"/>
    <property type="project" value="UniProtKB-SubCell"/>
</dbReference>
<dbReference type="CDD" id="cd02077">
    <property type="entry name" value="P-type_ATPase_Mg"/>
    <property type="match status" value="1"/>
</dbReference>
<evidence type="ECO:0000256" key="13">
    <source>
        <dbReference type="ARBA" id="ARBA00022967"/>
    </source>
</evidence>
<dbReference type="SFLD" id="SFLDF00027">
    <property type="entry name" value="p-type_atpase"/>
    <property type="match status" value="1"/>
</dbReference>
<accession>A0A9D1LZV6</accession>
<evidence type="ECO:0000256" key="5">
    <source>
        <dbReference type="ARBA" id="ARBA00013555"/>
    </source>
</evidence>
<dbReference type="EC" id="7.2.2.14" evidence="4"/>
<evidence type="ECO:0000256" key="8">
    <source>
        <dbReference type="ARBA" id="ARBA00022553"/>
    </source>
</evidence>
<dbReference type="PRINTS" id="PR01836">
    <property type="entry name" value="MGATPASE"/>
</dbReference>
<keyword evidence="8" id="KW-0597">Phosphoprotein</keyword>
<gene>
    <name evidence="20" type="primary">mgtA</name>
    <name evidence="20" type="ORF">IAB70_01355</name>
</gene>
<dbReference type="InterPro" id="IPR023298">
    <property type="entry name" value="ATPase_P-typ_TM_dom_sf"/>
</dbReference>
<evidence type="ECO:0000256" key="16">
    <source>
        <dbReference type="ARBA" id="ARBA00029806"/>
    </source>
</evidence>
<dbReference type="Gene3D" id="3.40.50.1000">
    <property type="entry name" value="HAD superfamily/HAD-like"/>
    <property type="match status" value="1"/>
</dbReference>
<dbReference type="Proteomes" id="UP000824093">
    <property type="component" value="Unassembled WGS sequence"/>
</dbReference>
<dbReference type="Gene3D" id="2.70.150.10">
    <property type="entry name" value="Calcium-transporting ATPase, cytoplasmic transduction domain A"/>
    <property type="match status" value="1"/>
</dbReference>
<dbReference type="Pfam" id="PF00122">
    <property type="entry name" value="E1-E2_ATPase"/>
    <property type="match status" value="1"/>
</dbReference>
<keyword evidence="9 18" id="KW-0812">Transmembrane</keyword>
<evidence type="ECO:0000256" key="3">
    <source>
        <dbReference type="ARBA" id="ARBA00008746"/>
    </source>
</evidence>
<dbReference type="NCBIfam" id="TIGR01494">
    <property type="entry name" value="ATPase_P-type"/>
    <property type="match status" value="2"/>
</dbReference>
<dbReference type="AlphaFoldDB" id="A0A9D1LZV6"/>
<feature type="transmembrane region" description="Helical" evidence="18">
    <location>
        <begin position="742"/>
        <end position="765"/>
    </location>
</feature>
<dbReference type="Pfam" id="PF00690">
    <property type="entry name" value="Cation_ATPase_N"/>
    <property type="match status" value="1"/>
</dbReference>
<comment type="function">
    <text evidence="1">Mediates magnesium influx to the cytosol.</text>
</comment>
<evidence type="ECO:0000256" key="12">
    <source>
        <dbReference type="ARBA" id="ARBA00022842"/>
    </source>
</evidence>
<dbReference type="GO" id="GO:0016887">
    <property type="term" value="F:ATP hydrolysis activity"/>
    <property type="evidence" value="ECO:0007669"/>
    <property type="project" value="InterPro"/>
</dbReference>
<dbReference type="InterPro" id="IPR018303">
    <property type="entry name" value="ATPase_P-typ_P_site"/>
</dbReference>
<keyword evidence="7" id="KW-0997">Cell inner membrane</keyword>
<evidence type="ECO:0000256" key="7">
    <source>
        <dbReference type="ARBA" id="ARBA00022519"/>
    </source>
</evidence>
<keyword evidence="11" id="KW-0067">ATP-binding</keyword>
<keyword evidence="15 18" id="KW-0472">Membrane</keyword>
<evidence type="ECO:0000256" key="15">
    <source>
        <dbReference type="ARBA" id="ARBA00023136"/>
    </source>
</evidence>
<dbReference type="InterPro" id="IPR006415">
    <property type="entry name" value="P-type_ATPase_IIIB"/>
</dbReference>
<dbReference type="InterPro" id="IPR044492">
    <property type="entry name" value="P_typ_ATPase_HD_dom"/>
</dbReference>
<evidence type="ECO:0000256" key="17">
    <source>
        <dbReference type="ARBA" id="ARBA00047295"/>
    </source>
</evidence>
<reference evidence="20" key="2">
    <citation type="journal article" date="2021" name="PeerJ">
        <title>Extensive microbial diversity within the chicken gut microbiome revealed by metagenomics and culture.</title>
        <authorList>
            <person name="Gilroy R."/>
            <person name="Ravi A."/>
            <person name="Getino M."/>
            <person name="Pursley I."/>
            <person name="Horton D.L."/>
            <person name="Alikhan N.F."/>
            <person name="Baker D."/>
            <person name="Gharbi K."/>
            <person name="Hall N."/>
            <person name="Watson M."/>
            <person name="Adriaenssens E.M."/>
            <person name="Foster-Nyarko E."/>
            <person name="Jarju S."/>
            <person name="Secka A."/>
            <person name="Antonio M."/>
            <person name="Oren A."/>
            <person name="Chaudhuri R.R."/>
            <person name="La Ragione R."/>
            <person name="Hildebrand F."/>
            <person name="Pallen M.J."/>
        </authorList>
    </citation>
    <scope>NUCLEOTIDE SEQUENCE</scope>
    <source>
        <strain evidence="20">CHK195-15760</strain>
    </source>
</reference>
<feature type="transmembrane region" description="Helical" evidence="18">
    <location>
        <begin position="807"/>
        <end position="826"/>
    </location>
</feature>
<evidence type="ECO:0000256" key="2">
    <source>
        <dbReference type="ARBA" id="ARBA00004429"/>
    </source>
</evidence>
<dbReference type="SUPFAM" id="SSF56784">
    <property type="entry name" value="HAD-like"/>
    <property type="match status" value="1"/>
</dbReference>
<feature type="transmembrane region" description="Helical" evidence="18">
    <location>
        <begin position="267"/>
        <end position="285"/>
    </location>
</feature>
<dbReference type="Gene3D" id="3.40.1110.10">
    <property type="entry name" value="Calcium-transporting ATPase, cytoplasmic domain N"/>
    <property type="match status" value="1"/>
</dbReference>
<feature type="transmembrane region" description="Helical" evidence="18">
    <location>
        <begin position="777"/>
        <end position="795"/>
    </location>
</feature>
<feature type="transmembrane region" description="Helical" evidence="18">
    <location>
        <begin position="838"/>
        <end position="858"/>
    </location>
</feature>
<keyword evidence="14 18" id="KW-1133">Transmembrane helix</keyword>
<feature type="transmembrane region" description="Helical" evidence="18">
    <location>
        <begin position="297"/>
        <end position="317"/>
    </location>
</feature>
<dbReference type="SFLD" id="SFLDG00002">
    <property type="entry name" value="C1.7:_P-type_atpase_like"/>
    <property type="match status" value="1"/>
</dbReference>